<dbReference type="RefSeq" id="YP_010672777.1">
    <property type="nucleotide sequence ID" value="NC_070979.1"/>
</dbReference>
<proteinExistence type="predicted"/>
<organism evidence="1 2">
    <name type="scientific">Escherichia phage EP335</name>
    <dbReference type="NCBI Taxonomy" id="2070199"/>
    <lineage>
        <taxon>Viruses</taxon>
        <taxon>Duplodnaviria</taxon>
        <taxon>Heunggongvirae</taxon>
        <taxon>Uroviricota</taxon>
        <taxon>Caudoviricetes</taxon>
        <taxon>Mktvariviridae</taxon>
        <taxon>Gordonclarkvirinae</taxon>
        <taxon>Nieuwekanaalvirus</taxon>
        <taxon>Nieuwekanaalvirus EP335</taxon>
    </lineage>
</organism>
<dbReference type="GeneID" id="77949064"/>
<accession>A0A2Z3DRS2</accession>
<name>A0A2Z3DRS2_9CAUD</name>
<dbReference type="Proteomes" id="UP000257884">
    <property type="component" value="Segment"/>
</dbReference>
<dbReference type="KEGG" id="vg:77949064"/>
<reference evidence="2" key="1">
    <citation type="submission" date="2018-01" db="EMBL/GenBank/DDBJ databases">
        <authorList>
            <person name="van Mierlo J.T."/>
            <person name="Hagens S."/>
            <person name="Witte S."/>
            <person name="Klamert S."/>
            <person name="van de Straat L."/>
        </authorList>
    </citation>
    <scope>NUCLEOTIDE SEQUENCE [LARGE SCALE GENOMIC DNA]</scope>
</reference>
<evidence type="ECO:0000313" key="2">
    <source>
        <dbReference type="Proteomes" id="UP000257884"/>
    </source>
</evidence>
<sequence length="67" mass="7689">MNVRIIQKGEVVMEIFGVDISEIPVEKTTILVKGFLEYCLSVVKSYEVYQHTPQVWFVAEISERGVI</sequence>
<protein>
    <submittedName>
        <fullName evidence="1">Uncharacterized protein</fullName>
    </submittedName>
</protein>
<evidence type="ECO:0000313" key="1">
    <source>
        <dbReference type="EMBL" id="AVZ45192.1"/>
    </source>
</evidence>
<dbReference type="EMBL" id="MG748548">
    <property type="protein sequence ID" value="AVZ45192.1"/>
    <property type="molecule type" value="Genomic_DNA"/>
</dbReference>
<keyword evidence="2" id="KW-1185">Reference proteome</keyword>